<evidence type="ECO:0000313" key="2">
    <source>
        <dbReference type="Proteomes" id="UP000306196"/>
    </source>
</evidence>
<comment type="caution">
    <text evidence="1">The sequence shown here is derived from an EMBL/GenBank/DDBJ whole genome shotgun (WGS) entry which is preliminary data.</text>
</comment>
<reference evidence="1 2" key="1">
    <citation type="submission" date="2019-05" db="EMBL/GenBank/DDBJ databases">
        <title>Verrucobacter flavum gen. nov., sp. nov. a new member of the family Verrucomicrobiaceae.</title>
        <authorList>
            <person name="Szuroczki S."/>
            <person name="Abbaszade G."/>
            <person name="Szabo A."/>
            <person name="Felfoldi T."/>
            <person name="Schumann P."/>
            <person name="Boka K."/>
            <person name="Keki Z."/>
            <person name="Toumi M."/>
            <person name="Toth E."/>
        </authorList>
    </citation>
    <scope>NUCLEOTIDE SEQUENCE [LARGE SCALE GENOMIC DNA]</scope>
    <source>
        <strain evidence="1 2">MG-N-17</strain>
    </source>
</reference>
<protein>
    <recommendedName>
        <fullName evidence="3">DUF4304 domain-containing protein</fullName>
    </recommendedName>
</protein>
<sequence>MLAGPDTTKIVRDRQEAACREFSARVATLGYARSKKMLWTRRHEHTVDVIHLHRRGSSYGGPINFRVAFRVHFAIRVLNDTHAAVALNGPMSDPTRTREGHYHHSFNAKSGHMFERCIDDLFRFVTEQGDPWFAVYRDPNRLLTADSPLQDAGRDLLRAGLAGHPDSEHIAASLKLLGLKP</sequence>
<name>A0A5R8KHL7_9BACT</name>
<dbReference type="Proteomes" id="UP000306196">
    <property type="component" value="Unassembled WGS sequence"/>
</dbReference>
<dbReference type="RefSeq" id="WP_138085324.1">
    <property type="nucleotide sequence ID" value="NZ_VAUV01000004.1"/>
</dbReference>
<evidence type="ECO:0008006" key="3">
    <source>
        <dbReference type="Google" id="ProtNLM"/>
    </source>
</evidence>
<dbReference type="OrthoDB" id="2678617at2"/>
<evidence type="ECO:0000313" key="1">
    <source>
        <dbReference type="EMBL" id="TLD71730.1"/>
    </source>
</evidence>
<proteinExistence type="predicted"/>
<accession>A0A5R8KHL7</accession>
<keyword evidence="2" id="KW-1185">Reference proteome</keyword>
<organism evidence="1 2">
    <name type="scientific">Phragmitibacter flavus</name>
    <dbReference type="NCBI Taxonomy" id="2576071"/>
    <lineage>
        <taxon>Bacteria</taxon>
        <taxon>Pseudomonadati</taxon>
        <taxon>Verrucomicrobiota</taxon>
        <taxon>Verrucomicrobiia</taxon>
        <taxon>Verrucomicrobiales</taxon>
        <taxon>Verrucomicrobiaceae</taxon>
        <taxon>Phragmitibacter</taxon>
    </lineage>
</organism>
<gene>
    <name evidence="1" type="ORF">FEM03_06215</name>
</gene>
<dbReference type="EMBL" id="VAUV01000004">
    <property type="protein sequence ID" value="TLD71730.1"/>
    <property type="molecule type" value="Genomic_DNA"/>
</dbReference>
<dbReference type="AlphaFoldDB" id="A0A5R8KHL7"/>